<accession>A0A194YSM0</accession>
<gene>
    <name evidence="2" type="ORF">SORBI_3004G322500</name>
</gene>
<feature type="region of interest" description="Disordered" evidence="1">
    <location>
        <begin position="95"/>
        <end position="114"/>
    </location>
</feature>
<evidence type="ECO:0000256" key="1">
    <source>
        <dbReference type="SAM" id="MobiDB-lite"/>
    </source>
</evidence>
<keyword evidence="3" id="KW-1185">Reference proteome</keyword>
<dbReference type="InParanoid" id="A0A194YSM0"/>
<name>A0A194YSM0_SORBI</name>
<organism evidence="2 3">
    <name type="scientific">Sorghum bicolor</name>
    <name type="common">Sorghum</name>
    <name type="synonym">Sorghum vulgare</name>
    <dbReference type="NCBI Taxonomy" id="4558"/>
    <lineage>
        <taxon>Eukaryota</taxon>
        <taxon>Viridiplantae</taxon>
        <taxon>Streptophyta</taxon>
        <taxon>Embryophyta</taxon>
        <taxon>Tracheophyta</taxon>
        <taxon>Spermatophyta</taxon>
        <taxon>Magnoliopsida</taxon>
        <taxon>Liliopsida</taxon>
        <taxon>Poales</taxon>
        <taxon>Poaceae</taxon>
        <taxon>PACMAD clade</taxon>
        <taxon>Panicoideae</taxon>
        <taxon>Andropogonodae</taxon>
        <taxon>Andropogoneae</taxon>
        <taxon>Sorghinae</taxon>
        <taxon>Sorghum</taxon>
    </lineage>
</organism>
<sequence>MVTMPPGLRIIAASVAQFGSLADFAVGASPLAHFGCSWTREVVRAEGMVPDAVPFPVLFLIPPGTGEFRWDRQSDGERQHQWRTGGAVLTFTGRCGGTGRASSSEDAASRSSSRKSQLEGIVTCHPAVHWSIFRCSHRKSKPSPSSFFFFFFFFFEESLSSSWTAGLDLG</sequence>
<reference evidence="3" key="2">
    <citation type="journal article" date="2018" name="Plant J.">
        <title>The Sorghum bicolor reference genome: improved assembly, gene annotations, a transcriptome atlas, and signatures of genome organization.</title>
        <authorList>
            <person name="McCormick R.F."/>
            <person name="Truong S.K."/>
            <person name="Sreedasyam A."/>
            <person name="Jenkins J."/>
            <person name="Shu S."/>
            <person name="Sims D."/>
            <person name="Kennedy M."/>
            <person name="Amirebrahimi M."/>
            <person name="Weers B.D."/>
            <person name="McKinley B."/>
            <person name="Mattison A."/>
            <person name="Morishige D.T."/>
            <person name="Grimwood J."/>
            <person name="Schmutz J."/>
            <person name="Mullet J.E."/>
        </authorList>
    </citation>
    <scope>NUCLEOTIDE SEQUENCE [LARGE SCALE GENOMIC DNA]</scope>
    <source>
        <strain evidence="3">cv. BTx623</strain>
    </source>
</reference>
<dbReference type="Gramene" id="KXG31234">
    <property type="protein sequence ID" value="KXG31234"/>
    <property type="gene ID" value="SORBI_3004G322500"/>
</dbReference>
<protein>
    <submittedName>
        <fullName evidence="2">Uncharacterized protein</fullName>
    </submittedName>
</protein>
<evidence type="ECO:0000313" key="3">
    <source>
        <dbReference type="Proteomes" id="UP000000768"/>
    </source>
</evidence>
<dbReference type="AlphaFoldDB" id="A0A194YSM0"/>
<feature type="compositionally biased region" description="Low complexity" evidence="1">
    <location>
        <begin position="100"/>
        <end position="114"/>
    </location>
</feature>
<evidence type="ECO:0000313" key="2">
    <source>
        <dbReference type="EMBL" id="KXG31234.1"/>
    </source>
</evidence>
<proteinExistence type="predicted"/>
<reference evidence="2 3" key="1">
    <citation type="journal article" date="2009" name="Nature">
        <title>The Sorghum bicolor genome and the diversification of grasses.</title>
        <authorList>
            <person name="Paterson A.H."/>
            <person name="Bowers J.E."/>
            <person name="Bruggmann R."/>
            <person name="Dubchak I."/>
            <person name="Grimwood J."/>
            <person name="Gundlach H."/>
            <person name="Haberer G."/>
            <person name="Hellsten U."/>
            <person name="Mitros T."/>
            <person name="Poliakov A."/>
            <person name="Schmutz J."/>
            <person name="Spannagl M."/>
            <person name="Tang H."/>
            <person name="Wang X."/>
            <person name="Wicker T."/>
            <person name="Bharti A.K."/>
            <person name="Chapman J."/>
            <person name="Feltus F.A."/>
            <person name="Gowik U."/>
            <person name="Grigoriev I.V."/>
            <person name="Lyons E."/>
            <person name="Maher C.A."/>
            <person name="Martis M."/>
            <person name="Narechania A."/>
            <person name="Otillar R.P."/>
            <person name="Penning B.W."/>
            <person name="Salamov A.A."/>
            <person name="Wang Y."/>
            <person name="Zhang L."/>
            <person name="Carpita N.C."/>
            <person name="Freeling M."/>
            <person name="Gingle A.R."/>
            <person name="Hash C.T."/>
            <person name="Keller B."/>
            <person name="Klein P."/>
            <person name="Kresovich S."/>
            <person name="McCann M.C."/>
            <person name="Ming R."/>
            <person name="Peterson D.G."/>
            <person name="Mehboob-ur-Rahman"/>
            <person name="Ware D."/>
            <person name="Westhoff P."/>
            <person name="Mayer K.F."/>
            <person name="Messing J."/>
            <person name="Rokhsar D.S."/>
        </authorList>
    </citation>
    <scope>NUCLEOTIDE SEQUENCE [LARGE SCALE GENOMIC DNA]</scope>
    <source>
        <strain evidence="3">cv. BTx623</strain>
    </source>
</reference>
<dbReference type="EMBL" id="CM000763">
    <property type="protein sequence ID" value="KXG31234.1"/>
    <property type="molecule type" value="Genomic_DNA"/>
</dbReference>
<dbReference type="Proteomes" id="UP000000768">
    <property type="component" value="Chromosome 4"/>
</dbReference>